<keyword evidence="2" id="KW-1185">Reference proteome</keyword>
<proteinExistence type="predicted"/>
<gene>
    <name evidence="1" type="ORF">MW7_012075</name>
</gene>
<evidence type="ECO:0000313" key="1">
    <source>
        <dbReference type="EMBL" id="TMS57618.1"/>
    </source>
</evidence>
<protein>
    <submittedName>
        <fullName evidence="1">Uncharacterized protein</fullName>
    </submittedName>
</protein>
<evidence type="ECO:0000313" key="2">
    <source>
        <dbReference type="Proteomes" id="UP000004277"/>
    </source>
</evidence>
<comment type="caution">
    <text evidence="1">The sequence shown here is derived from an EMBL/GenBank/DDBJ whole genome shotgun (WGS) entry which is preliminary data.</text>
</comment>
<reference evidence="1" key="1">
    <citation type="submission" date="2019-05" db="EMBL/GenBank/DDBJ databases">
        <title>Revised genome assembly of Burkholderiaceae (previously Ralstonia) sp. PBA.</title>
        <authorList>
            <person name="Gan H.M."/>
        </authorList>
    </citation>
    <scope>NUCLEOTIDE SEQUENCE</scope>
    <source>
        <strain evidence="1">PBA</strain>
    </source>
</reference>
<dbReference type="Proteomes" id="UP000004277">
    <property type="component" value="Unassembled WGS sequence"/>
</dbReference>
<name>A0ACD3SN68_9BURK</name>
<dbReference type="EMBL" id="AKCV02000022">
    <property type="protein sequence ID" value="TMS57618.1"/>
    <property type="molecule type" value="Genomic_DNA"/>
</dbReference>
<accession>A0ACD3SN68</accession>
<sequence length="91" mass="10378">MAKMHIKGFILQQIARTDGMWDSEIAEAVCRAYDKVGPYWVGTVRVTLTDLYSGGLLTSIEEKFDAADDKMHFRFRVSDFGRRRMADTGLL</sequence>
<organism evidence="1 2">
    <name type="scientific">Imbroritus primus</name>
    <dbReference type="NCBI Taxonomy" id="3058603"/>
    <lineage>
        <taxon>Bacteria</taxon>
        <taxon>Pseudomonadati</taxon>
        <taxon>Pseudomonadota</taxon>
        <taxon>Betaproteobacteria</taxon>
        <taxon>Burkholderiales</taxon>
        <taxon>Burkholderiaceae</taxon>
        <taxon>Imbroritus</taxon>
    </lineage>
</organism>